<organism evidence="2 3">
    <name type="scientific">Puccinia graminis f. sp. tritici</name>
    <dbReference type="NCBI Taxonomy" id="56615"/>
    <lineage>
        <taxon>Eukaryota</taxon>
        <taxon>Fungi</taxon>
        <taxon>Dikarya</taxon>
        <taxon>Basidiomycota</taxon>
        <taxon>Pucciniomycotina</taxon>
        <taxon>Pucciniomycetes</taxon>
        <taxon>Pucciniales</taxon>
        <taxon>Pucciniaceae</taxon>
        <taxon>Puccinia</taxon>
    </lineage>
</organism>
<feature type="compositionally biased region" description="Low complexity" evidence="1">
    <location>
        <begin position="63"/>
        <end position="76"/>
    </location>
</feature>
<evidence type="ECO:0000313" key="3">
    <source>
        <dbReference type="Proteomes" id="UP000324748"/>
    </source>
</evidence>
<feature type="region of interest" description="Disordered" evidence="1">
    <location>
        <begin position="239"/>
        <end position="261"/>
    </location>
</feature>
<reference evidence="2 3" key="1">
    <citation type="submission" date="2019-05" db="EMBL/GenBank/DDBJ databases">
        <title>Emergence of the Ug99 lineage of the wheat stem rust pathogen through somatic hybridization.</title>
        <authorList>
            <person name="Li F."/>
            <person name="Upadhyaya N.M."/>
            <person name="Sperschneider J."/>
            <person name="Matny O."/>
            <person name="Nguyen-Phuc H."/>
            <person name="Mago R."/>
            <person name="Raley C."/>
            <person name="Miller M.E."/>
            <person name="Silverstein K.A.T."/>
            <person name="Henningsen E."/>
            <person name="Hirsch C.D."/>
            <person name="Visser B."/>
            <person name="Pretorius Z.A."/>
            <person name="Steffenson B.J."/>
            <person name="Schwessinger B."/>
            <person name="Dodds P.N."/>
            <person name="Figueroa M."/>
        </authorList>
    </citation>
    <scope>NUCLEOTIDE SEQUENCE [LARGE SCALE GENOMIC DNA]</scope>
    <source>
        <strain evidence="2">21-0</strain>
    </source>
</reference>
<feature type="region of interest" description="Disordered" evidence="1">
    <location>
        <begin position="1"/>
        <end position="79"/>
    </location>
</feature>
<evidence type="ECO:0000313" key="2">
    <source>
        <dbReference type="EMBL" id="KAA1108281.1"/>
    </source>
</evidence>
<gene>
    <name evidence="2" type="ORF">PGT21_006721</name>
</gene>
<feature type="compositionally biased region" description="Low complexity" evidence="1">
    <location>
        <begin position="1"/>
        <end position="13"/>
    </location>
</feature>
<protein>
    <submittedName>
        <fullName evidence="2">Uncharacterized protein</fullName>
    </submittedName>
</protein>
<keyword evidence="3" id="KW-1185">Reference proteome</keyword>
<dbReference type="Proteomes" id="UP000324748">
    <property type="component" value="Unassembled WGS sequence"/>
</dbReference>
<feature type="region of interest" description="Disordered" evidence="1">
    <location>
        <begin position="194"/>
        <end position="217"/>
    </location>
</feature>
<dbReference type="EMBL" id="VSWC01000028">
    <property type="protein sequence ID" value="KAA1108281.1"/>
    <property type="molecule type" value="Genomic_DNA"/>
</dbReference>
<proteinExistence type="predicted"/>
<name>A0A5B0Q4Z5_PUCGR</name>
<feature type="compositionally biased region" description="Acidic residues" evidence="1">
    <location>
        <begin position="196"/>
        <end position="215"/>
    </location>
</feature>
<evidence type="ECO:0000256" key="1">
    <source>
        <dbReference type="SAM" id="MobiDB-lite"/>
    </source>
</evidence>
<dbReference type="AlphaFoldDB" id="A0A5B0Q4Z5"/>
<comment type="caution">
    <text evidence="2">The sequence shown here is derived from an EMBL/GenBank/DDBJ whole genome shotgun (WGS) entry which is preliminary data.</text>
</comment>
<dbReference type="OrthoDB" id="2507547at2759"/>
<accession>A0A5B0Q4Z5</accession>
<sequence length="288" mass="32413">MSSTKSSSQPRPSIETRVLNHNSHRSLSHLSKREEQRQNRSHLRFKGNQSCTDIQTEIRRSVSHSSSASQTSSQQQRPNRTLLIRASHSRVALSPCLSTPSKIHSSISNSTALGGSEKVLKMLHCRPILVIETQSNQVKEISSPKPEKKAYSLSPSWCSPNIHSAAHKYNVSRSQNQQPNNDVLSVFLNNNGGYLDDSDDEDDEDEDDDEEEEDEPRFNSIRATVGFLRRIPSSFQSSIQRSISNSPSLSSASSIHTDSSDSFIDFNDARLNYWERVQKPVVVHYSFE</sequence>